<dbReference type="GO" id="GO:0003677">
    <property type="term" value="F:DNA binding"/>
    <property type="evidence" value="ECO:0007669"/>
    <property type="project" value="UniProtKB-KW"/>
</dbReference>
<dbReference type="PRINTS" id="PR00624">
    <property type="entry name" value="HISTONEH5"/>
</dbReference>
<keyword evidence="7" id="KW-1185">Reference proteome</keyword>
<dbReference type="EMBL" id="JW875685">
    <property type="protein sequence ID" value="AFP08202.1"/>
    <property type="molecule type" value="mRNA"/>
</dbReference>
<keyword evidence="2" id="KW-0158">Chromosome</keyword>
<protein>
    <submittedName>
        <fullName evidence="5 6">Histone H1.3-like</fullName>
    </submittedName>
</protein>
<feature type="region of interest" description="Disordered" evidence="3">
    <location>
        <begin position="1"/>
        <end position="71"/>
    </location>
</feature>
<evidence type="ECO:0000259" key="4">
    <source>
        <dbReference type="PROSITE" id="PS51504"/>
    </source>
</evidence>
<gene>
    <name evidence="6" type="primary">LOC103171604</name>
</gene>
<evidence type="ECO:0000256" key="1">
    <source>
        <dbReference type="ARBA" id="ARBA00023125"/>
    </source>
</evidence>
<dbReference type="Proteomes" id="UP000314986">
    <property type="component" value="Unassembled WGS sequence"/>
</dbReference>
<proteinExistence type="evidence at transcript level"/>
<keyword evidence="1 2" id="KW-0238">DNA-binding</keyword>
<dbReference type="PROSITE" id="PS51504">
    <property type="entry name" value="H15"/>
    <property type="match status" value="1"/>
</dbReference>
<organism evidence="5">
    <name type="scientific">Callorhinchus milii</name>
    <name type="common">Ghost shark</name>
    <dbReference type="NCBI Taxonomy" id="7868"/>
    <lineage>
        <taxon>Eukaryota</taxon>
        <taxon>Metazoa</taxon>
        <taxon>Chordata</taxon>
        <taxon>Craniata</taxon>
        <taxon>Vertebrata</taxon>
        <taxon>Chondrichthyes</taxon>
        <taxon>Holocephali</taxon>
        <taxon>Chimaeriformes</taxon>
        <taxon>Callorhinchidae</taxon>
        <taxon>Callorhinchus</taxon>
    </lineage>
</organism>
<dbReference type="Pfam" id="PF00538">
    <property type="entry name" value="Linker_histone"/>
    <property type="match status" value="1"/>
</dbReference>
<evidence type="ECO:0000256" key="2">
    <source>
        <dbReference type="RuleBase" id="RU003894"/>
    </source>
</evidence>
<dbReference type="KEGG" id="cmk:103171604"/>
<dbReference type="SMART" id="SM00526">
    <property type="entry name" value="H15"/>
    <property type="match status" value="1"/>
</dbReference>
<dbReference type="STRING" id="7868.ENSCMIP00000011658"/>
<dbReference type="GO" id="GO:0006334">
    <property type="term" value="P:nucleosome assembly"/>
    <property type="evidence" value="ECO:0007669"/>
    <property type="project" value="InterPro"/>
</dbReference>
<name>V9L8L1_CALMI</name>
<feature type="compositionally biased region" description="Basic and acidic residues" evidence="3">
    <location>
        <begin position="176"/>
        <end position="190"/>
    </location>
</feature>
<dbReference type="Ensembl" id="ENSCMIT00000011942.1">
    <property type="protein sequence ID" value="ENSCMIP00000011658.1"/>
    <property type="gene ID" value="ENSCMIG00000006042.1"/>
</dbReference>
<feature type="compositionally biased region" description="Low complexity" evidence="3">
    <location>
        <begin position="162"/>
        <end position="175"/>
    </location>
</feature>
<dbReference type="GeneTree" id="ENSGT00940000155501"/>
<dbReference type="InterPro" id="IPR036388">
    <property type="entry name" value="WH-like_DNA-bd_sf"/>
</dbReference>
<evidence type="ECO:0000313" key="6">
    <source>
        <dbReference type="Ensembl" id="ENSCMIP00000011658.1"/>
    </source>
</evidence>
<dbReference type="AlphaFoldDB" id="V9L8L1"/>
<dbReference type="GO" id="GO:0030527">
    <property type="term" value="F:structural constituent of chromatin"/>
    <property type="evidence" value="ECO:0007669"/>
    <property type="project" value="InterPro"/>
</dbReference>
<reference evidence="5 7" key="3">
    <citation type="journal article" date="2014" name="Nature">
        <title>Elephant shark genome provides unique insights into gnathostome evolution.</title>
        <authorList>
            <consortium name="International Elephant Shark Genome Sequencing Consortium"/>
            <person name="Venkatesh B."/>
            <person name="Lee A.P."/>
            <person name="Ravi V."/>
            <person name="Maurya A.K."/>
            <person name="Lian M.M."/>
            <person name="Swann J.B."/>
            <person name="Ohta Y."/>
            <person name="Flajnik M.F."/>
            <person name="Sutoh Y."/>
            <person name="Kasahara M."/>
            <person name="Hoon S."/>
            <person name="Gangu V."/>
            <person name="Roy S.W."/>
            <person name="Irimia M."/>
            <person name="Korzh V."/>
            <person name="Kondrychyn I."/>
            <person name="Lim Z.W."/>
            <person name="Tay B.H."/>
            <person name="Tohari S."/>
            <person name="Kong K.W."/>
            <person name="Ho S."/>
            <person name="Lorente-Galdos B."/>
            <person name="Quilez J."/>
            <person name="Marques-Bonet T."/>
            <person name="Raney B.J."/>
            <person name="Ingham P.W."/>
            <person name="Tay A."/>
            <person name="Hillier L.W."/>
            <person name="Minx P."/>
            <person name="Boehm T."/>
            <person name="Wilson R.K."/>
            <person name="Brenner S."/>
            <person name="Warren W.C."/>
        </authorList>
    </citation>
    <scope>NUCLEOTIDE SEQUENCE</scope>
    <source>
        <tissue evidence="5">Testis</tissue>
    </source>
</reference>
<dbReference type="GO" id="GO:0000786">
    <property type="term" value="C:nucleosome"/>
    <property type="evidence" value="ECO:0007669"/>
    <property type="project" value="InterPro"/>
</dbReference>
<comment type="similarity">
    <text evidence="2">Belongs to the histone H1/H5 family.</text>
</comment>
<evidence type="ECO:0000256" key="3">
    <source>
        <dbReference type="SAM" id="MobiDB-lite"/>
    </source>
</evidence>
<dbReference type="RefSeq" id="XP_007882588.1">
    <property type="nucleotide sequence ID" value="XM_007884397.2"/>
</dbReference>
<dbReference type="CDD" id="cd00073">
    <property type="entry name" value="H15"/>
    <property type="match status" value="1"/>
</dbReference>
<dbReference type="GO" id="GO:0005634">
    <property type="term" value="C:nucleus"/>
    <property type="evidence" value="ECO:0007669"/>
    <property type="project" value="UniProtKB-SubCell"/>
</dbReference>
<reference evidence="7" key="1">
    <citation type="journal article" date="2006" name="Science">
        <title>Ancient noncoding elements conserved in the human genome.</title>
        <authorList>
            <person name="Venkatesh B."/>
            <person name="Kirkness E.F."/>
            <person name="Loh Y.H."/>
            <person name="Halpern A.L."/>
            <person name="Lee A.P."/>
            <person name="Johnson J."/>
            <person name="Dandona N."/>
            <person name="Viswanathan L.D."/>
            <person name="Tay A."/>
            <person name="Venter J.C."/>
            <person name="Strausberg R.L."/>
            <person name="Brenner S."/>
        </authorList>
    </citation>
    <scope>NUCLEOTIDE SEQUENCE [LARGE SCALE GENOMIC DNA]</scope>
</reference>
<reference evidence="7" key="2">
    <citation type="journal article" date="2007" name="PLoS Biol.">
        <title>Survey sequencing and comparative analysis of the elephant shark (Callorhinchus milii) genome.</title>
        <authorList>
            <person name="Venkatesh B."/>
            <person name="Kirkness E.F."/>
            <person name="Loh Y.H."/>
            <person name="Halpern A.L."/>
            <person name="Lee A.P."/>
            <person name="Johnson J."/>
            <person name="Dandona N."/>
            <person name="Viswanathan L.D."/>
            <person name="Tay A."/>
            <person name="Venter J.C."/>
            <person name="Strausberg R.L."/>
            <person name="Brenner S."/>
        </authorList>
    </citation>
    <scope>NUCLEOTIDE SEQUENCE [LARGE SCALE GENOMIC DNA]</scope>
</reference>
<dbReference type="SUPFAM" id="SSF46785">
    <property type="entry name" value="Winged helix' DNA-binding domain"/>
    <property type="match status" value="1"/>
</dbReference>
<dbReference type="InterPro" id="IPR005819">
    <property type="entry name" value="H1/H5"/>
</dbReference>
<dbReference type="OMA" id="NSRVNQT"/>
<feature type="compositionally biased region" description="Low complexity" evidence="3">
    <location>
        <begin position="14"/>
        <end position="57"/>
    </location>
</feature>
<comment type="subcellular location">
    <subcellularLocation>
        <location evidence="2">Nucleus</location>
    </subcellularLocation>
</comment>
<evidence type="ECO:0000313" key="7">
    <source>
        <dbReference type="Proteomes" id="UP000314986"/>
    </source>
</evidence>
<dbReference type="InterPro" id="IPR036390">
    <property type="entry name" value="WH_DNA-bd_sf"/>
</dbReference>
<keyword evidence="2" id="KW-0539">Nucleus</keyword>
<feature type="compositionally biased region" description="Basic residues" evidence="3">
    <location>
        <begin position="191"/>
        <end position="219"/>
    </location>
</feature>
<feature type="domain" description="H15" evidence="4">
    <location>
        <begin position="70"/>
        <end position="143"/>
    </location>
</feature>
<dbReference type="InterPro" id="IPR005818">
    <property type="entry name" value="Histone_H1/H5_H15"/>
</dbReference>
<dbReference type="GeneID" id="103171604"/>
<evidence type="ECO:0000313" key="5">
    <source>
        <dbReference type="EMBL" id="AFP08202.1"/>
    </source>
</evidence>
<reference evidence="6" key="4">
    <citation type="submission" date="2025-05" db="UniProtKB">
        <authorList>
            <consortium name="Ensembl"/>
        </authorList>
    </citation>
    <scope>IDENTIFICATION</scope>
</reference>
<dbReference type="OrthoDB" id="9950569at2759"/>
<feature type="compositionally biased region" description="Basic and acidic residues" evidence="3">
    <location>
        <begin position="1"/>
        <end position="13"/>
    </location>
</feature>
<feature type="region of interest" description="Disordered" evidence="3">
    <location>
        <begin position="150"/>
        <end position="219"/>
    </location>
</feature>
<dbReference type="Gene3D" id="1.10.10.10">
    <property type="entry name" value="Winged helix-like DNA-binding domain superfamily/Winged helix DNA-binding domain"/>
    <property type="match status" value="1"/>
</dbReference>
<feature type="compositionally biased region" description="Basic residues" evidence="3">
    <location>
        <begin position="58"/>
        <end position="69"/>
    </location>
</feature>
<accession>V9L8L1</accession>
<sequence length="247" mass="26949">MAETHTTRADHPAADPAPLPAVAAADPSPASPQKAPVTPAAVAADFTAAAAAHPTPVSKKRRRRNRRNRYGSTVADQIMRAVAATKERRGLSVAAMKKMLSANGYDVTRNNSRVNQTVKSLVSKGSLVQTTGIGASGSFRLANSHEAGEVPVGETGEREQPLKQQQEQQQLLLKPTGEEKKVTKKREAAKKLLSQRKRGVKKLFRRRAKGKVGRPKKAVTRALRKWRLMKMKSAKRQVGTKHTFGRN</sequence>